<dbReference type="eggNOG" id="COG3677">
    <property type="taxonomic scope" value="Bacteria"/>
</dbReference>
<dbReference type="STRING" id="443254.Marpi_2030"/>
<dbReference type="Pfam" id="PF12760">
    <property type="entry name" value="Zn_ribbon_IS1595"/>
    <property type="match status" value="1"/>
</dbReference>
<sequence>MDLIKKLKDDSSAERFLIEAGILNIKSECPYCGSKEVYTIRRNHFKCKSCRREWSRYNGTIFKDIRIKPLKFVRIVHELAEGKMIKKISEDLNVSYNTVLKIRKLILKRFIKRIFGVEDVGDFFAVGIKYKDNNIDMKYFEECNIENLKNIENEKLGRLYIFKDINNYDVFIIFSEKPIKILEKNSKKINLQEARKEFHEFIKHFSDSVVKGKLSNGNSLLFALAQSHVVSTHGNERLFYIFLELLKQK</sequence>
<dbReference type="Proteomes" id="UP000007161">
    <property type="component" value="Chromosome"/>
</dbReference>
<dbReference type="InterPro" id="IPR024442">
    <property type="entry name" value="Transposase_Zn_ribbon"/>
</dbReference>
<protein>
    <submittedName>
        <fullName evidence="2">Transposase</fullName>
    </submittedName>
</protein>
<dbReference type="Gene3D" id="1.10.10.60">
    <property type="entry name" value="Homeodomain-like"/>
    <property type="match status" value="1"/>
</dbReference>
<dbReference type="RefSeq" id="WP_014297476.1">
    <property type="nucleotide sequence ID" value="NC_016751.1"/>
</dbReference>
<dbReference type="KEGG" id="mpz:Marpi_2030"/>
<evidence type="ECO:0000313" key="2">
    <source>
        <dbReference type="EMBL" id="AEX86406.1"/>
    </source>
</evidence>
<dbReference type="HOGENOM" id="CLU_1114778_0_0_0"/>
<feature type="domain" description="Transposase zinc-ribbon" evidence="1">
    <location>
        <begin position="27"/>
        <end position="52"/>
    </location>
</feature>
<reference evidence="3" key="2">
    <citation type="submission" date="2012-01" db="EMBL/GenBank/DDBJ databases">
        <title>Complete sequence of chromosome of Marinitoga piezophila KA3.</title>
        <authorList>
            <person name="Lucas S."/>
            <person name="Han J."/>
            <person name="Lapidus A."/>
            <person name="Cheng J.-F."/>
            <person name="Goodwin L."/>
            <person name="Pitluck S."/>
            <person name="Peters L."/>
            <person name="Mikhailova N."/>
            <person name="Teshima H."/>
            <person name="Detter J.C."/>
            <person name="Han C."/>
            <person name="Tapia R."/>
            <person name="Land M."/>
            <person name="Hauser L."/>
            <person name="Kyrpides N."/>
            <person name="Ivanova N."/>
            <person name="Pagani I."/>
            <person name="Jebbar M."/>
            <person name="Vannier P."/>
            <person name="Oger P."/>
            <person name="Cario A."/>
            <person name="Bartlett D."/>
            <person name="Noll K.M."/>
            <person name="Woyke T."/>
        </authorList>
    </citation>
    <scope>NUCLEOTIDE SEQUENCE [LARGE SCALE GENOMIC DNA]</scope>
    <source>
        <strain evidence="3">DSM 14283 / JCM 11233 / KA3</strain>
    </source>
</reference>
<gene>
    <name evidence="2" type="ordered locus">Marpi_2030</name>
</gene>
<dbReference type="EMBL" id="CP003257">
    <property type="protein sequence ID" value="AEX86406.1"/>
    <property type="molecule type" value="Genomic_DNA"/>
</dbReference>
<name>H2J736_MARPK</name>
<accession>H2J736</accession>
<proteinExistence type="predicted"/>
<evidence type="ECO:0000259" key="1">
    <source>
        <dbReference type="Pfam" id="PF12760"/>
    </source>
</evidence>
<dbReference type="AlphaFoldDB" id="H2J736"/>
<organism evidence="2 3">
    <name type="scientific">Marinitoga piezophila (strain DSM 14283 / JCM 11233 / KA3)</name>
    <dbReference type="NCBI Taxonomy" id="443254"/>
    <lineage>
        <taxon>Bacteria</taxon>
        <taxon>Thermotogati</taxon>
        <taxon>Thermotogota</taxon>
        <taxon>Thermotogae</taxon>
        <taxon>Petrotogales</taxon>
        <taxon>Petrotogaceae</taxon>
        <taxon>Marinitoga</taxon>
    </lineage>
</organism>
<keyword evidence="3" id="KW-1185">Reference proteome</keyword>
<evidence type="ECO:0000313" key="3">
    <source>
        <dbReference type="Proteomes" id="UP000007161"/>
    </source>
</evidence>
<reference evidence="2 3" key="1">
    <citation type="journal article" date="2012" name="J. Bacteriol.">
        <title>Complete Genome Sequence of the Thermophilic, Piezophilic, Heterotrophic Bacterium Marinitoga piezophila KA3.</title>
        <authorList>
            <person name="Lucas S."/>
            <person name="Han J."/>
            <person name="Lapidus A."/>
            <person name="Cheng J.F."/>
            <person name="Goodwin L.A."/>
            <person name="Pitluck S."/>
            <person name="Peters L."/>
            <person name="Mikhailova N."/>
            <person name="Teshima H."/>
            <person name="Detter J.C."/>
            <person name="Han C."/>
            <person name="Tapia R."/>
            <person name="Land M."/>
            <person name="Hauser L."/>
            <person name="Kyrpides N.C."/>
            <person name="Ivanova N."/>
            <person name="Pagani I."/>
            <person name="Vannier P."/>
            <person name="Oger P."/>
            <person name="Bartlett D.H."/>
            <person name="Noll K.M."/>
            <person name="Woyke T."/>
            <person name="Jebbar M."/>
        </authorList>
    </citation>
    <scope>NUCLEOTIDE SEQUENCE [LARGE SCALE GENOMIC DNA]</scope>
    <source>
        <strain evidence="3">DSM 14283 / JCM 11233 / KA3</strain>
    </source>
</reference>